<dbReference type="Proteomes" id="UP000830671">
    <property type="component" value="Chromosome 9"/>
</dbReference>
<accession>A0A9Q8T922</accession>
<proteinExistence type="predicted"/>
<dbReference type="RefSeq" id="XP_049153087.1">
    <property type="nucleotide sequence ID" value="XM_049295940.1"/>
</dbReference>
<dbReference type="GeneID" id="73350950"/>
<dbReference type="EMBL" id="CP019481">
    <property type="protein sequence ID" value="UQC91489.1"/>
    <property type="molecule type" value="Genomic_DNA"/>
</dbReference>
<sequence>MKDDEATLANANCHAKDQSLQKSSPESATLLTFLRSHDNHDSQCLAALKEQAGVIEISLLLMSKGPCDGHDVIVMLTSPLFYSTQPYILFSLSGVPIPRELDIVVMFLLLLFVVRKISWTADHFLLEAAAQFIEPLDDGSLTGQRSQPRPASPFTSRVKKNCTRLGRSRISSVKEHLELACGDAHNKLPTVPSRGAKIDAGKSTLAGVGREDQCGVRHATQLRKLVRVTFVIGDGNYISPLDQVIIRSPVAENVGSLDGSAVYVIAIISHVGNKYQVVNVTLCPTLCCVFALFSMAFTRMPCKSTAMATTVSAGNTGGMQHESPEAMNSNVLLRHICSFAGNQDWLTFMKHPEHSVTRFRKPCLFFRKDQGLNLFFVNNWPDFFPRSVINALPCYFTCVFIQAAQRGHELFETRGISPGLTVMLQKICEQSSRDRQYEITAYLGSQLAASSTRLTVCHTHMKMNLRVNYIWKQCISAAHEGKKQFKESS</sequence>
<gene>
    <name evidence="1" type="ORF">CLUP02_17024</name>
</gene>
<protein>
    <submittedName>
        <fullName evidence="1">Uncharacterized protein</fullName>
    </submittedName>
</protein>
<keyword evidence="2" id="KW-1185">Reference proteome</keyword>
<name>A0A9Q8T922_9PEZI</name>
<evidence type="ECO:0000313" key="2">
    <source>
        <dbReference type="Proteomes" id="UP000830671"/>
    </source>
</evidence>
<dbReference type="AlphaFoldDB" id="A0A9Q8T922"/>
<evidence type="ECO:0000313" key="1">
    <source>
        <dbReference type="EMBL" id="UQC91489.1"/>
    </source>
</evidence>
<reference evidence="1" key="1">
    <citation type="journal article" date="2021" name="Mol. Plant Microbe Interact.">
        <title>Complete Genome Sequence of the Plant-Pathogenic Fungus Colletotrichum lupini.</title>
        <authorList>
            <person name="Baroncelli R."/>
            <person name="Pensec F."/>
            <person name="Da Lio D."/>
            <person name="Boufleur T."/>
            <person name="Vicente I."/>
            <person name="Sarrocco S."/>
            <person name="Picot A."/>
            <person name="Baraldi E."/>
            <person name="Sukno S."/>
            <person name="Thon M."/>
            <person name="Le Floch G."/>
        </authorList>
    </citation>
    <scope>NUCLEOTIDE SEQUENCE</scope>
    <source>
        <strain evidence="1">IMI 504893</strain>
    </source>
</reference>
<dbReference type="KEGG" id="clup:CLUP02_17024"/>
<organism evidence="1 2">
    <name type="scientific">Colletotrichum lupini</name>
    <dbReference type="NCBI Taxonomy" id="145971"/>
    <lineage>
        <taxon>Eukaryota</taxon>
        <taxon>Fungi</taxon>
        <taxon>Dikarya</taxon>
        <taxon>Ascomycota</taxon>
        <taxon>Pezizomycotina</taxon>
        <taxon>Sordariomycetes</taxon>
        <taxon>Hypocreomycetidae</taxon>
        <taxon>Glomerellales</taxon>
        <taxon>Glomerellaceae</taxon>
        <taxon>Colletotrichum</taxon>
        <taxon>Colletotrichum acutatum species complex</taxon>
    </lineage>
</organism>